<feature type="region of interest" description="Disordered" evidence="2">
    <location>
        <begin position="277"/>
        <end position="312"/>
    </location>
</feature>
<feature type="signal peptide" evidence="3">
    <location>
        <begin position="1"/>
        <end position="22"/>
    </location>
</feature>
<proteinExistence type="inferred from homology"/>
<dbReference type="Pfam" id="PF00795">
    <property type="entry name" value="CN_hydrolase"/>
    <property type="match status" value="1"/>
</dbReference>
<reference evidence="6" key="2">
    <citation type="submission" date="2025-08" db="UniProtKB">
        <authorList>
            <consortium name="RefSeq"/>
        </authorList>
    </citation>
    <scope>IDENTIFICATION</scope>
    <source>
        <tissue evidence="6">Cell line</tissue>
    </source>
</reference>
<keyword evidence="5" id="KW-1185">Reference proteome</keyword>
<dbReference type="PANTHER" id="PTHR10609">
    <property type="entry name" value="BIOTINIDASE-RELATED"/>
    <property type="match status" value="1"/>
</dbReference>
<feature type="chain" id="PRO_5045742976" evidence="3">
    <location>
        <begin position="23"/>
        <end position="321"/>
    </location>
</feature>
<accession>A0ABM4ZP71</accession>
<reference evidence="5" key="1">
    <citation type="submission" date="2025-05" db="UniProtKB">
        <authorList>
            <consortium name="RefSeq"/>
        </authorList>
    </citation>
    <scope>NUCLEOTIDE SEQUENCE [LARGE SCALE GENOMIC DNA]</scope>
</reference>
<evidence type="ECO:0000256" key="1">
    <source>
        <dbReference type="ARBA" id="ARBA00008225"/>
    </source>
</evidence>
<dbReference type="PROSITE" id="PS50263">
    <property type="entry name" value="CN_HYDROLASE"/>
    <property type="match status" value="1"/>
</dbReference>
<dbReference type="InterPro" id="IPR036526">
    <property type="entry name" value="C-N_Hydrolase_sf"/>
</dbReference>
<dbReference type="InterPro" id="IPR003010">
    <property type="entry name" value="C-N_Hydrolase"/>
</dbReference>
<protein>
    <submittedName>
        <fullName evidence="6">Vascular non-inflammatory molecule 3-like</fullName>
    </submittedName>
</protein>
<evidence type="ECO:0000256" key="3">
    <source>
        <dbReference type="SAM" id="SignalP"/>
    </source>
</evidence>
<gene>
    <name evidence="6" type="primary">LOC112919381</name>
</gene>
<dbReference type="InterPro" id="IPR040154">
    <property type="entry name" value="Biotinidase/VNN"/>
</dbReference>
<dbReference type="Gene3D" id="3.60.110.10">
    <property type="entry name" value="Carbon-nitrogen hydrolase"/>
    <property type="match status" value="1"/>
</dbReference>
<name>A0ABM4ZP71_VULVU</name>
<sequence length="321" mass="34799">MITFSLQIFGPNFALITLHVSALDTFMAAVYEHAVILPNKTETLMGTETPVPKEEALLLVNKSIGVLEKADKLLLEQGTHIIVTPEDGIYGWVFTRETICPYLEDIPDPDANWISCRDPHTFGYTVVQKRFRCLAKDNSIYIVANIGDKKPCNASDPQSPPHPSGHYQDNSGVVSDSKGRLMASYHKVDIGLGGCAGGPSTGVLGDGPCSRLEDGVLICKEGRLPALRPLYPVLQDSSPEDLILPPPYRTPPRPLGLQKGRHPSLTRESLCTVAAGTRGRPHRAAPPPNAGPANSTDRPLRPMGPRGERRTANVISALLHQ</sequence>
<dbReference type="GeneID" id="112919381"/>
<dbReference type="Proteomes" id="UP001652641">
    <property type="component" value="Chromosome 1"/>
</dbReference>
<evidence type="ECO:0000256" key="2">
    <source>
        <dbReference type="SAM" id="MobiDB-lite"/>
    </source>
</evidence>
<evidence type="ECO:0000313" key="6">
    <source>
        <dbReference type="RefSeq" id="XP_072604353.1"/>
    </source>
</evidence>
<dbReference type="RefSeq" id="XP_072604353.1">
    <property type="nucleotide sequence ID" value="XM_072748252.1"/>
</dbReference>
<organism evidence="5 6">
    <name type="scientific">Vulpes vulpes</name>
    <name type="common">Red fox</name>
    <dbReference type="NCBI Taxonomy" id="9627"/>
    <lineage>
        <taxon>Eukaryota</taxon>
        <taxon>Metazoa</taxon>
        <taxon>Chordata</taxon>
        <taxon>Craniata</taxon>
        <taxon>Vertebrata</taxon>
        <taxon>Euteleostomi</taxon>
        <taxon>Mammalia</taxon>
        <taxon>Eutheria</taxon>
        <taxon>Laurasiatheria</taxon>
        <taxon>Carnivora</taxon>
        <taxon>Caniformia</taxon>
        <taxon>Canidae</taxon>
        <taxon>Vulpes</taxon>
    </lineage>
</organism>
<feature type="domain" description="CN hydrolase" evidence="4">
    <location>
        <begin position="31"/>
        <end position="321"/>
    </location>
</feature>
<dbReference type="SUPFAM" id="SSF56317">
    <property type="entry name" value="Carbon-nitrogen hydrolase"/>
    <property type="match status" value="1"/>
</dbReference>
<evidence type="ECO:0000259" key="4">
    <source>
        <dbReference type="PROSITE" id="PS50263"/>
    </source>
</evidence>
<dbReference type="PANTHER" id="PTHR10609:SF4">
    <property type="entry name" value="VASCULAR NON-INFLAMMATORY MOLECULE 3"/>
    <property type="match status" value="1"/>
</dbReference>
<evidence type="ECO:0000313" key="5">
    <source>
        <dbReference type="Proteomes" id="UP001652641"/>
    </source>
</evidence>
<feature type="region of interest" description="Disordered" evidence="2">
    <location>
        <begin position="152"/>
        <end position="175"/>
    </location>
</feature>
<comment type="similarity">
    <text evidence="1">Belongs to the carbon-nitrogen hydrolase superfamily. BTD/VNN family.</text>
</comment>
<keyword evidence="3" id="KW-0732">Signal</keyword>